<dbReference type="Pfam" id="PF01464">
    <property type="entry name" value="SLT"/>
    <property type="match status" value="1"/>
</dbReference>
<dbReference type="Proteomes" id="UP000191153">
    <property type="component" value="Unassembled WGS sequence"/>
</dbReference>
<dbReference type="EMBL" id="FUWX01000048">
    <property type="protein sequence ID" value="SKA12222.1"/>
    <property type="molecule type" value="Genomic_DNA"/>
</dbReference>
<organism evidence="2 3">
    <name type="scientific">Cetobacterium ceti</name>
    <dbReference type="NCBI Taxonomy" id="180163"/>
    <lineage>
        <taxon>Bacteria</taxon>
        <taxon>Fusobacteriati</taxon>
        <taxon>Fusobacteriota</taxon>
        <taxon>Fusobacteriia</taxon>
        <taxon>Fusobacteriales</taxon>
        <taxon>Fusobacteriaceae</taxon>
        <taxon>Cetobacterium</taxon>
    </lineage>
</organism>
<dbReference type="PANTHER" id="PTHR37423">
    <property type="entry name" value="SOLUBLE LYTIC MUREIN TRANSGLYCOSYLASE-RELATED"/>
    <property type="match status" value="1"/>
</dbReference>
<dbReference type="RefSeq" id="WP_078695006.1">
    <property type="nucleotide sequence ID" value="NZ_FUWX01000048.1"/>
</dbReference>
<proteinExistence type="predicted"/>
<dbReference type="STRING" id="180163.SAMN02745174_02614"/>
<keyword evidence="3" id="KW-1185">Reference proteome</keyword>
<dbReference type="SUPFAM" id="SSF53955">
    <property type="entry name" value="Lysozyme-like"/>
    <property type="match status" value="1"/>
</dbReference>
<gene>
    <name evidence="2" type="ORF">SAMN02745174_02614</name>
</gene>
<sequence>MKKKLFLLFFNFVFNAYSVQTLGKYYEQKIINSEVAINAYNDVNRFSSEFDVDEKLITAIIQTESNFNPTAISKKGAIGFMQIMPKTAELLNIDPYDSTQNIYAGIKYFKQLLEINNNNIPLALAAYNAGMGNVVKYDSIPPFLETQLYIEKVLKTYNTLSGTKRTFYSNEFTNNSFEWGGEENEN</sequence>
<dbReference type="InterPro" id="IPR008258">
    <property type="entry name" value="Transglycosylase_SLT_dom_1"/>
</dbReference>
<name>A0A1T4R846_9FUSO</name>
<dbReference type="AlphaFoldDB" id="A0A1T4R846"/>
<evidence type="ECO:0000259" key="1">
    <source>
        <dbReference type="Pfam" id="PF01464"/>
    </source>
</evidence>
<dbReference type="OrthoDB" id="9815002at2"/>
<dbReference type="PANTHER" id="PTHR37423:SF2">
    <property type="entry name" value="MEMBRANE-BOUND LYTIC MUREIN TRANSGLYCOSYLASE C"/>
    <property type="match status" value="1"/>
</dbReference>
<evidence type="ECO:0000313" key="2">
    <source>
        <dbReference type="EMBL" id="SKA12222.1"/>
    </source>
</evidence>
<evidence type="ECO:0000313" key="3">
    <source>
        <dbReference type="Proteomes" id="UP000191153"/>
    </source>
</evidence>
<reference evidence="2 3" key="1">
    <citation type="submission" date="2017-02" db="EMBL/GenBank/DDBJ databases">
        <authorList>
            <person name="Peterson S.W."/>
        </authorList>
    </citation>
    <scope>NUCLEOTIDE SEQUENCE [LARGE SCALE GENOMIC DNA]</scope>
    <source>
        <strain evidence="2 3">ATCC 700028</strain>
    </source>
</reference>
<feature type="domain" description="Transglycosylase SLT" evidence="1">
    <location>
        <begin position="47"/>
        <end position="144"/>
    </location>
</feature>
<dbReference type="CDD" id="cd00254">
    <property type="entry name" value="LT-like"/>
    <property type="match status" value="1"/>
</dbReference>
<protein>
    <submittedName>
        <fullName evidence="2">Transglycosylase SLT domain-containing protein</fullName>
    </submittedName>
</protein>
<dbReference type="InterPro" id="IPR023346">
    <property type="entry name" value="Lysozyme-like_dom_sf"/>
</dbReference>
<accession>A0A1T4R846</accession>
<dbReference type="Gene3D" id="1.10.530.10">
    <property type="match status" value="1"/>
</dbReference>